<gene>
    <name evidence="2" type="ORF">HUG20_09100</name>
</gene>
<proteinExistence type="predicted"/>
<feature type="transmembrane region" description="Helical" evidence="1">
    <location>
        <begin position="111"/>
        <end position="135"/>
    </location>
</feature>
<name>A0A7T7CFE6_9BACI</name>
<evidence type="ECO:0000313" key="2">
    <source>
        <dbReference type="EMBL" id="QQK80029.1"/>
    </source>
</evidence>
<evidence type="ECO:0000313" key="3">
    <source>
        <dbReference type="Proteomes" id="UP000595349"/>
    </source>
</evidence>
<dbReference type="RefSeq" id="WP_200090203.1">
    <property type="nucleotide sequence ID" value="NZ_CP054706.1"/>
</dbReference>
<evidence type="ECO:0000256" key="1">
    <source>
        <dbReference type="SAM" id="Phobius"/>
    </source>
</evidence>
<keyword evidence="3" id="KW-1185">Reference proteome</keyword>
<feature type="transmembrane region" description="Helical" evidence="1">
    <location>
        <begin position="72"/>
        <end position="104"/>
    </location>
</feature>
<keyword evidence="1" id="KW-0812">Transmembrane</keyword>
<feature type="transmembrane region" description="Helical" evidence="1">
    <location>
        <begin position="30"/>
        <end position="52"/>
    </location>
</feature>
<dbReference type="AlphaFoldDB" id="A0A7T7CFE6"/>
<protein>
    <recommendedName>
        <fullName evidence="4">Yip1 domain-containing protein</fullName>
    </recommendedName>
</protein>
<sequence length="221" mass="24531">MMHHVKYLGGLFDTQNHFGKLSEAEESKGLVWRTIVSALLIWLLSGLLFYLFSDEMVADLQAAGIGAEEAAFTINLIAGGMAVFMAGVSVIVVVVAALVFWIFFQDVGFKNLFIIFSYFLPIFILVTLIDLPFLINFNMDLGHSITSLAIIAEQIWSQPFFVAVGSQVSLFYIWCFLLQVFALKVNSVKSIRYIVTVTAIVYLIILLIVSGISTIEMPQGV</sequence>
<keyword evidence="1" id="KW-1133">Transmembrane helix</keyword>
<organism evidence="2 3">
    <name type="scientific">Salicibibacter cibi</name>
    <dbReference type="NCBI Taxonomy" id="2743001"/>
    <lineage>
        <taxon>Bacteria</taxon>
        <taxon>Bacillati</taxon>
        <taxon>Bacillota</taxon>
        <taxon>Bacilli</taxon>
        <taxon>Bacillales</taxon>
        <taxon>Bacillaceae</taxon>
        <taxon>Salicibibacter</taxon>
    </lineage>
</organism>
<reference evidence="2 3" key="1">
    <citation type="submission" date="2020-06" db="EMBL/GenBank/DDBJ databases">
        <title>Genomic analysis of Salicibibacter sp. NKC21-4.</title>
        <authorList>
            <person name="Oh Y.J."/>
        </authorList>
    </citation>
    <scope>NUCLEOTIDE SEQUENCE [LARGE SCALE GENOMIC DNA]</scope>
    <source>
        <strain evidence="2 3">NKC21-4</strain>
    </source>
</reference>
<dbReference type="Proteomes" id="UP000595349">
    <property type="component" value="Chromosome"/>
</dbReference>
<feature type="transmembrane region" description="Helical" evidence="1">
    <location>
        <begin position="155"/>
        <end position="181"/>
    </location>
</feature>
<dbReference type="EMBL" id="CP054706">
    <property type="protein sequence ID" value="QQK80029.1"/>
    <property type="molecule type" value="Genomic_DNA"/>
</dbReference>
<feature type="transmembrane region" description="Helical" evidence="1">
    <location>
        <begin position="193"/>
        <end position="215"/>
    </location>
</feature>
<keyword evidence="1" id="KW-0472">Membrane</keyword>
<dbReference type="KEGG" id="scib:HUG20_09100"/>
<evidence type="ECO:0008006" key="4">
    <source>
        <dbReference type="Google" id="ProtNLM"/>
    </source>
</evidence>
<accession>A0A7T7CFE6</accession>